<dbReference type="InterPro" id="IPR013783">
    <property type="entry name" value="Ig-like_fold"/>
</dbReference>
<reference evidence="4 5" key="1">
    <citation type="journal article" date="2016" name="Nat. Commun.">
        <title>Thousands of microbial genomes shed light on interconnected biogeochemical processes in an aquifer system.</title>
        <authorList>
            <person name="Anantharaman K."/>
            <person name="Brown C.T."/>
            <person name="Hug L.A."/>
            <person name="Sharon I."/>
            <person name="Castelle C.J."/>
            <person name="Probst A.J."/>
            <person name="Thomas B.C."/>
            <person name="Singh A."/>
            <person name="Wilkins M.J."/>
            <person name="Karaoz U."/>
            <person name="Brodie E.L."/>
            <person name="Williams K.H."/>
            <person name="Hubbard S.S."/>
            <person name="Banfield J.F."/>
        </authorList>
    </citation>
    <scope>NUCLEOTIDE SEQUENCE [LARGE SCALE GENOMIC DNA]</scope>
</reference>
<dbReference type="InterPro" id="IPR036366">
    <property type="entry name" value="PGBDSf"/>
</dbReference>
<evidence type="ECO:0008006" key="6">
    <source>
        <dbReference type="Google" id="ProtNLM"/>
    </source>
</evidence>
<dbReference type="InterPro" id="IPR035986">
    <property type="entry name" value="PKD_dom_sf"/>
</dbReference>
<dbReference type="STRING" id="1802128.A3H64_02895"/>
<dbReference type="PROSITE" id="PS50853">
    <property type="entry name" value="FN3"/>
    <property type="match status" value="2"/>
</dbReference>
<dbReference type="SUPFAM" id="SSF49265">
    <property type="entry name" value="Fibronectin type III"/>
    <property type="match status" value="1"/>
</dbReference>
<dbReference type="SMART" id="SM00060">
    <property type="entry name" value="FN3"/>
    <property type="match status" value="2"/>
</dbReference>
<feature type="domain" description="Fibronectin type-III" evidence="3">
    <location>
        <begin position="900"/>
        <end position="992"/>
    </location>
</feature>
<dbReference type="PROSITE" id="PS50093">
    <property type="entry name" value="PKD"/>
    <property type="match status" value="1"/>
</dbReference>
<dbReference type="InterPro" id="IPR003961">
    <property type="entry name" value="FN3_dom"/>
</dbReference>
<proteinExistence type="predicted"/>
<dbReference type="InterPro" id="IPR036365">
    <property type="entry name" value="PGBD-like_sf"/>
</dbReference>
<dbReference type="CDD" id="cd00063">
    <property type="entry name" value="FN3"/>
    <property type="match status" value="1"/>
</dbReference>
<dbReference type="Pfam" id="PF01471">
    <property type="entry name" value="PG_binding_1"/>
    <property type="match status" value="1"/>
</dbReference>
<dbReference type="Pfam" id="PF00041">
    <property type="entry name" value="fn3"/>
    <property type="match status" value="1"/>
</dbReference>
<evidence type="ECO:0000313" key="5">
    <source>
        <dbReference type="Proteomes" id="UP000178186"/>
    </source>
</evidence>
<dbReference type="CDD" id="cd00146">
    <property type="entry name" value="PKD"/>
    <property type="match status" value="1"/>
</dbReference>
<dbReference type="InterPro" id="IPR036116">
    <property type="entry name" value="FN3_sf"/>
</dbReference>
<sequence length="1232" mass="130738">MSFLSNFRKTFFVYAISLFLVAGAFLLPQVASATVNTIDELRSQIQALLAQIVSLQEQISRMSSTTPPTPSCVAPTYNLYLGLKDDETEGQVTGLQKFLARYPDIYPDAQITGYFGPLTEQAVKRFQAKHGIVSSGSPETTGYGVVGPATRAKIRELCGTPTSPPIPVPPSPLPSIRVLSPNGGETVVSRGSLDVRWVSSGIPTGNDDKDIGIGICEATSVLREKCSEFASFLNSGYARVSLTGGLAADPGQWKIMVVVLDSPNWSVYDTSDAPFSIVAPGSTNLPPTISGVSGPTSLNVGQSGTWMVNAHDPENGSLTYSVNWGANESADSRTVLLPASQTATFTHTYTQQGIFNPTFTVTDNGGLSERTSVSVNVGGATPTSSLNVQVSGSYMDGTVLAGTTGAIFAIMDLTVMGSEPIQVLKLPFAHGIDPNVGRTLTNFSLYDQQGRIVAGPTDSVDNQIIFTDAFLVPVGRSVYTLKANVSFNPAVTGVQFYTYPASWTVVIGTGSNLIIPSPPNNVVFGAVNIVKPSWSVSLDPSSPTEKWVVAGSTDVPITVLRFSATADIKLSRLRLQLRSPATLHDITAISLYDGGNLLIKQTKPAFVGGVEDFSFPPSSFPINKNFPRLMTIKVDVAPVGSSYSLNKPGQLVAIDYDGDGTALGKNTGIGFLGAEIISSTVTDTTSSGVRYFRSLPIVERLPLPVTTLTSGNNIIYKFKVTADPAYDIALRKFTFQTVIDGNNTLANVTLWNTTDNRRVAAAQPTVGPIFKILADNTDLPSGQCTSTTLCWDIVPRGQSRTYELRADITSLGMGAVTTKLLGDSQYPAFARMGTAAQVQASPSNSVIWSDFSADTYTTHSITTEDWTNGFKMPGLLSTGSDSSTLSGGGCCITDTTPPSIPTNLSATSLPTSQIGLSWSSSADNVGVTGYRVERCTGSTCTNFVQIAVPTVTSYVDSSITLATTYRYRVRAVDAAGNLSGYSSIISITSDSALPGTVWRQEFASADTVAGWVGNWTRRPGTDIFDALYKNSVSNTITTGVLTPAISGSTITVPTTSFTDGGKCWYTGTLSADRKIITGTYTCGVSNTRPWKVYIDTPLASDTTPPSAPSYLVAEFYLVPKLSLAWNVSTDNVGVMGYRIERCTGASCTNFAQIGTVSLVNNYTDASALSGTAYRYRVRAVDAAGNLSVYSNIVTETPTLIYSAPSSSSVANVLESIRAQLLEIMAKLQSMAQ</sequence>
<dbReference type="Gene3D" id="1.10.101.10">
    <property type="entry name" value="PGBD-like superfamily/PGBD"/>
    <property type="match status" value="1"/>
</dbReference>
<name>A0A1G2H0J9_9BACT</name>
<dbReference type="AlphaFoldDB" id="A0A1G2H0J9"/>
<dbReference type="SUPFAM" id="SSF47090">
    <property type="entry name" value="PGBD-like"/>
    <property type="match status" value="1"/>
</dbReference>
<keyword evidence="1" id="KW-0175">Coiled coil</keyword>
<organism evidence="4 5">
    <name type="scientific">Candidatus Ryanbacteria bacterium RIFCSPLOWO2_02_FULL_45_11c</name>
    <dbReference type="NCBI Taxonomy" id="1802128"/>
    <lineage>
        <taxon>Bacteria</taxon>
        <taxon>Candidatus Ryaniibacteriota</taxon>
    </lineage>
</organism>
<dbReference type="SUPFAM" id="SSF49299">
    <property type="entry name" value="PKD domain"/>
    <property type="match status" value="1"/>
</dbReference>
<feature type="coiled-coil region" evidence="1">
    <location>
        <begin position="31"/>
        <end position="65"/>
    </location>
</feature>
<evidence type="ECO:0000256" key="1">
    <source>
        <dbReference type="SAM" id="Coils"/>
    </source>
</evidence>
<dbReference type="InterPro" id="IPR000601">
    <property type="entry name" value="PKD_dom"/>
</dbReference>
<dbReference type="EMBL" id="MHNY01000022">
    <property type="protein sequence ID" value="OGZ55850.1"/>
    <property type="molecule type" value="Genomic_DNA"/>
</dbReference>
<dbReference type="InterPro" id="IPR002477">
    <property type="entry name" value="Peptidoglycan-bd-like"/>
</dbReference>
<evidence type="ECO:0000259" key="3">
    <source>
        <dbReference type="PROSITE" id="PS50853"/>
    </source>
</evidence>
<accession>A0A1G2H0J9</accession>
<comment type="caution">
    <text evidence="4">The sequence shown here is derived from an EMBL/GenBank/DDBJ whole genome shotgun (WGS) entry which is preliminary data.</text>
</comment>
<gene>
    <name evidence="4" type="ORF">A3H64_02895</name>
</gene>
<evidence type="ECO:0000313" key="4">
    <source>
        <dbReference type="EMBL" id="OGZ55850.1"/>
    </source>
</evidence>
<feature type="domain" description="Fibronectin type-III" evidence="3">
    <location>
        <begin position="1104"/>
        <end position="1201"/>
    </location>
</feature>
<dbReference type="Gene3D" id="2.60.40.10">
    <property type="entry name" value="Immunoglobulins"/>
    <property type="match status" value="3"/>
</dbReference>
<dbReference type="Proteomes" id="UP000178186">
    <property type="component" value="Unassembled WGS sequence"/>
</dbReference>
<feature type="domain" description="PKD" evidence="2">
    <location>
        <begin position="308"/>
        <end position="377"/>
    </location>
</feature>
<evidence type="ECO:0000259" key="2">
    <source>
        <dbReference type="PROSITE" id="PS50093"/>
    </source>
</evidence>
<protein>
    <recommendedName>
        <fullName evidence="6">PKD domain-containing protein</fullName>
    </recommendedName>
</protein>